<dbReference type="InterPro" id="IPR013325">
    <property type="entry name" value="RNA_pol_sigma_r2"/>
</dbReference>
<reference evidence="8 9" key="1">
    <citation type="submission" date="2020-08" db="EMBL/GenBank/DDBJ databases">
        <title>Genomic Encyclopedia of Type Strains, Phase IV (KMG-IV): sequencing the most valuable type-strain genomes for metagenomic binning, comparative biology and taxonomic classification.</title>
        <authorList>
            <person name="Goeker M."/>
        </authorList>
    </citation>
    <scope>NUCLEOTIDE SEQUENCE [LARGE SCALE GENOMIC DNA]</scope>
    <source>
        <strain evidence="8 9">DSM 29007</strain>
    </source>
</reference>
<dbReference type="GO" id="GO:0006352">
    <property type="term" value="P:DNA-templated transcription initiation"/>
    <property type="evidence" value="ECO:0007669"/>
    <property type="project" value="InterPro"/>
</dbReference>
<evidence type="ECO:0000256" key="3">
    <source>
        <dbReference type="ARBA" id="ARBA00023082"/>
    </source>
</evidence>
<keyword evidence="5" id="KW-0804">Transcription</keyword>
<evidence type="ECO:0000256" key="1">
    <source>
        <dbReference type="ARBA" id="ARBA00010641"/>
    </source>
</evidence>
<feature type="domain" description="RNA polymerase sigma factor 70 region 4 type 2" evidence="7">
    <location>
        <begin position="146"/>
        <end position="197"/>
    </location>
</feature>
<dbReference type="SUPFAM" id="SSF88659">
    <property type="entry name" value="Sigma3 and sigma4 domains of RNA polymerase sigma factors"/>
    <property type="match status" value="1"/>
</dbReference>
<evidence type="ECO:0000259" key="7">
    <source>
        <dbReference type="Pfam" id="PF08281"/>
    </source>
</evidence>
<dbReference type="RefSeq" id="WP_183685618.1">
    <property type="nucleotide sequence ID" value="NZ_JACHIA010000004.1"/>
</dbReference>
<dbReference type="AlphaFoldDB" id="A0A841GP32"/>
<protein>
    <submittedName>
        <fullName evidence="8">RNA polymerase sigma-70 factor (ECF subfamily)</fullName>
    </submittedName>
</protein>
<dbReference type="SUPFAM" id="SSF88946">
    <property type="entry name" value="Sigma2 domain of RNA polymerase sigma factors"/>
    <property type="match status" value="1"/>
</dbReference>
<feature type="domain" description="RNA polymerase sigma-70 region 2" evidence="6">
    <location>
        <begin position="40"/>
        <end position="107"/>
    </location>
</feature>
<dbReference type="InterPro" id="IPR007627">
    <property type="entry name" value="RNA_pol_sigma70_r2"/>
</dbReference>
<evidence type="ECO:0000256" key="2">
    <source>
        <dbReference type="ARBA" id="ARBA00023015"/>
    </source>
</evidence>
<comment type="caution">
    <text evidence="8">The sequence shown here is derived from an EMBL/GenBank/DDBJ whole genome shotgun (WGS) entry which is preliminary data.</text>
</comment>
<evidence type="ECO:0000256" key="4">
    <source>
        <dbReference type="ARBA" id="ARBA00023125"/>
    </source>
</evidence>
<dbReference type="PANTHER" id="PTHR43133">
    <property type="entry name" value="RNA POLYMERASE ECF-TYPE SIGMA FACTO"/>
    <property type="match status" value="1"/>
</dbReference>
<dbReference type="NCBIfam" id="TIGR02937">
    <property type="entry name" value="sigma70-ECF"/>
    <property type="match status" value="1"/>
</dbReference>
<dbReference type="InterPro" id="IPR013324">
    <property type="entry name" value="RNA_pol_sigma_r3/r4-like"/>
</dbReference>
<dbReference type="InterPro" id="IPR014284">
    <property type="entry name" value="RNA_pol_sigma-70_dom"/>
</dbReference>
<sequence>MTGNPRILDSSVRPHAAMTDEQLWARFTTIGCEASLAILHDRYFDPLHAWIRRCGVRDEARAADLFQDVWVRLTNNRDRFDPSKKWGTWAFHIAKNIAKNEGRRLKRRFVAPEADFRLKDDETAQVRSAVSTSLPEEMMRERQLEEKLASVVAELTPEQRTIFTLRFVEGRSNEEVSTLLGIPLSALKAKAKRVRLKVLTQMGDFLDGA</sequence>
<dbReference type="GO" id="GO:0016987">
    <property type="term" value="F:sigma factor activity"/>
    <property type="evidence" value="ECO:0007669"/>
    <property type="project" value="UniProtKB-KW"/>
</dbReference>
<dbReference type="Pfam" id="PF04542">
    <property type="entry name" value="Sigma70_r2"/>
    <property type="match status" value="1"/>
</dbReference>
<evidence type="ECO:0000256" key="5">
    <source>
        <dbReference type="ARBA" id="ARBA00023163"/>
    </source>
</evidence>
<evidence type="ECO:0000313" key="9">
    <source>
        <dbReference type="Proteomes" id="UP000582837"/>
    </source>
</evidence>
<dbReference type="InterPro" id="IPR036388">
    <property type="entry name" value="WH-like_DNA-bd_sf"/>
</dbReference>
<dbReference type="Gene3D" id="1.10.10.10">
    <property type="entry name" value="Winged helix-like DNA-binding domain superfamily/Winged helix DNA-binding domain"/>
    <property type="match status" value="1"/>
</dbReference>
<dbReference type="Gene3D" id="1.10.1740.10">
    <property type="match status" value="1"/>
</dbReference>
<dbReference type="EMBL" id="JACHIA010000004">
    <property type="protein sequence ID" value="MBB6070417.1"/>
    <property type="molecule type" value="Genomic_DNA"/>
</dbReference>
<comment type="similarity">
    <text evidence="1">Belongs to the sigma-70 factor family. ECF subfamily.</text>
</comment>
<dbReference type="Proteomes" id="UP000582837">
    <property type="component" value="Unassembled WGS sequence"/>
</dbReference>
<keyword evidence="9" id="KW-1185">Reference proteome</keyword>
<dbReference type="PANTHER" id="PTHR43133:SF8">
    <property type="entry name" value="RNA POLYMERASE SIGMA FACTOR HI_1459-RELATED"/>
    <property type="match status" value="1"/>
</dbReference>
<keyword evidence="2" id="KW-0805">Transcription regulation</keyword>
<evidence type="ECO:0000313" key="8">
    <source>
        <dbReference type="EMBL" id="MBB6070417.1"/>
    </source>
</evidence>
<dbReference type="CDD" id="cd06171">
    <property type="entry name" value="Sigma70_r4"/>
    <property type="match status" value="1"/>
</dbReference>
<organism evidence="8 9">
    <name type="scientific">Longimicrobium terrae</name>
    <dbReference type="NCBI Taxonomy" id="1639882"/>
    <lineage>
        <taxon>Bacteria</taxon>
        <taxon>Pseudomonadati</taxon>
        <taxon>Gemmatimonadota</taxon>
        <taxon>Longimicrobiia</taxon>
        <taxon>Longimicrobiales</taxon>
        <taxon>Longimicrobiaceae</taxon>
        <taxon>Longimicrobium</taxon>
    </lineage>
</organism>
<dbReference type="Pfam" id="PF08281">
    <property type="entry name" value="Sigma70_r4_2"/>
    <property type="match status" value="1"/>
</dbReference>
<dbReference type="InterPro" id="IPR039425">
    <property type="entry name" value="RNA_pol_sigma-70-like"/>
</dbReference>
<name>A0A841GP32_9BACT</name>
<keyword evidence="3" id="KW-0731">Sigma factor</keyword>
<accession>A0A841GP32</accession>
<dbReference type="InterPro" id="IPR013249">
    <property type="entry name" value="RNA_pol_sigma70_r4_t2"/>
</dbReference>
<proteinExistence type="inferred from homology"/>
<dbReference type="GO" id="GO:0003677">
    <property type="term" value="F:DNA binding"/>
    <property type="evidence" value="ECO:0007669"/>
    <property type="project" value="UniProtKB-KW"/>
</dbReference>
<gene>
    <name evidence="8" type="ORF">HNQ61_002036</name>
</gene>
<keyword evidence="4" id="KW-0238">DNA-binding</keyword>
<evidence type="ECO:0000259" key="6">
    <source>
        <dbReference type="Pfam" id="PF04542"/>
    </source>
</evidence>